<dbReference type="PROSITE" id="PS51186">
    <property type="entry name" value="GNAT"/>
    <property type="match status" value="1"/>
</dbReference>
<evidence type="ECO:0000256" key="1">
    <source>
        <dbReference type="SAM" id="MobiDB-lite"/>
    </source>
</evidence>
<dbReference type="InterPro" id="IPR016181">
    <property type="entry name" value="Acyl_CoA_acyltransferase"/>
</dbReference>
<evidence type="ECO:0000313" key="3">
    <source>
        <dbReference type="EMBL" id="GAA3394169.1"/>
    </source>
</evidence>
<gene>
    <name evidence="3" type="ORF">GCM10020369_62520</name>
</gene>
<feature type="domain" description="N-acetyltransferase" evidence="2">
    <location>
        <begin position="4"/>
        <end position="170"/>
    </location>
</feature>
<feature type="region of interest" description="Disordered" evidence="1">
    <location>
        <begin position="31"/>
        <end position="50"/>
    </location>
</feature>
<dbReference type="Pfam" id="PF13508">
    <property type="entry name" value="Acetyltransf_7"/>
    <property type="match status" value="1"/>
</dbReference>
<dbReference type="CDD" id="cd04301">
    <property type="entry name" value="NAT_SF"/>
    <property type="match status" value="1"/>
</dbReference>
<protein>
    <submittedName>
        <fullName evidence="3">GNAT family N-acetyltransferase</fullName>
    </submittedName>
</protein>
<dbReference type="Proteomes" id="UP001501676">
    <property type="component" value="Unassembled WGS sequence"/>
</dbReference>
<proteinExistence type="predicted"/>
<evidence type="ECO:0000313" key="4">
    <source>
        <dbReference type="Proteomes" id="UP001501676"/>
    </source>
</evidence>
<dbReference type="Gene3D" id="3.40.630.30">
    <property type="match status" value="1"/>
</dbReference>
<comment type="caution">
    <text evidence="3">The sequence shown here is derived from an EMBL/GenBank/DDBJ whole genome shotgun (WGS) entry which is preliminary data.</text>
</comment>
<reference evidence="4" key="1">
    <citation type="journal article" date="2019" name="Int. J. Syst. Evol. Microbiol.">
        <title>The Global Catalogue of Microorganisms (GCM) 10K type strain sequencing project: providing services to taxonomists for standard genome sequencing and annotation.</title>
        <authorList>
            <consortium name="The Broad Institute Genomics Platform"/>
            <consortium name="The Broad Institute Genome Sequencing Center for Infectious Disease"/>
            <person name="Wu L."/>
            <person name="Ma J."/>
        </authorList>
    </citation>
    <scope>NUCLEOTIDE SEQUENCE [LARGE SCALE GENOMIC DNA]</scope>
    <source>
        <strain evidence="4">JCM 9458</strain>
    </source>
</reference>
<keyword evidence="4" id="KW-1185">Reference proteome</keyword>
<dbReference type="EMBL" id="BAAAYN010000044">
    <property type="protein sequence ID" value="GAA3394169.1"/>
    <property type="molecule type" value="Genomic_DNA"/>
</dbReference>
<sequence>MQTLTVEAVDPRSDEAFRRWFSVLTAAHPVDQPHLPPPVLTEARDDAPPPDDPYDRWHHLVAVAGGESVGAARIELTSDSPNLAYFELVVRPDQRRRGIGSALLAGVESWVLGSGRAVALSETRRPFQDEREGGAGPDGGAAFAERHGYRAGPVSVLRTLDLPVAEQRLAAADPGPVPGYRVVTWTDRCPEELLEARAALNTEMSTDDPAAGTHRQAEVWDGARVRAYEDRSISHGRRKLCAGAVHERTGELVAATVIAGVGAQRTHVHQWGTVVGRKHRGHRLGMLVKVANLRHLASAWPEARQISSWNGDANASMIAINAALGYRVVGDGTDWEKVLGSSPSVGERVRR</sequence>
<organism evidence="3 4">
    <name type="scientific">Cryptosporangium minutisporangium</name>
    <dbReference type="NCBI Taxonomy" id="113569"/>
    <lineage>
        <taxon>Bacteria</taxon>
        <taxon>Bacillati</taxon>
        <taxon>Actinomycetota</taxon>
        <taxon>Actinomycetes</taxon>
        <taxon>Cryptosporangiales</taxon>
        <taxon>Cryptosporangiaceae</taxon>
        <taxon>Cryptosporangium</taxon>
    </lineage>
</organism>
<accession>A0ABP6T725</accession>
<dbReference type="SUPFAM" id="SSF55729">
    <property type="entry name" value="Acyl-CoA N-acyltransferases (Nat)"/>
    <property type="match status" value="2"/>
</dbReference>
<dbReference type="InterPro" id="IPR000182">
    <property type="entry name" value="GNAT_dom"/>
</dbReference>
<evidence type="ECO:0000259" key="2">
    <source>
        <dbReference type="PROSITE" id="PS51186"/>
    </source>
</evidence>
<dbReference type="RefSeq" id="WP_345731836.1">
    <property type="nucleotide sequence ID" value="NZ_BAAAYN010000044.1"/>
</dbReference>
<name>A0ABP6T725_9ACTN</name>